<name>A0A9P7EYP6_9AGAM</name>
<dbReference type="GeneID" id="64694052"/>
<proteinExistence type="predicted"/>
<gene>
    <name evidence="2" type="ORF">F5147DRAFT_584431</name>
</gene>
<dbReference type="Pfam" id="PF18718">
    <property type="entry name" value="CxC5"/>
    <property type="match status" value="1"/>
</dbReference>
<comment type="caution">
    <text evidence="2">The sequence shown here is derived from an EMBL/GenBank/DDBJ whole genome shotgun (WGS) entry which is preliminary data.</text>
</comment>
<dbReference type="Proteomes" id="UP000823399">
    <property type="component" value="Unassembled WGS sequence"/>
</dbReference>
<dbReference type="RefSeq" id="XP_041287917.1">
    <property type="nucleotide sequence ID" value="XM_041431793.1"/>
</dbReference>
<dbReference type="InterPro" id="IPR041539">
    <property type="entry name" value="CxC5"/>
</dbReference>
<reference evidence="2" key="1">
    <citation type="journal article" date="2020" name="New Phytol.">
        <title>Comparative genomics reveals dynamic genome evolution in host specialist ectomycorrhizal fungi.</title>
        <authorList>
            <person name="Lofgren L.A."/>
            <person name="Nguyen N.H."/>
            <person name="Vilgalys R."/>
            <person name="Ruytinx J."/>
            <person name="Liao H.L."/>
            <person name="Branco S."/>
            <person name="Kuo A."/>
            <person name="LaButti K."/>
            <person name="Lipzen A."/>
            <person name="Andreopoulos W."/>
            <person name="Pangilinan J."/>
            <person name="Riley R."/>
            <person name="Hundley H."/>
            <person name="Na H."/>
            <person name="Barry K."/>
            <person name="Grigoriev I.V."/>
            <person name="Stajich J.E."/>
            <person name="Kennedy P.G."/>
        </authorList>
    </citation>
    <scope>NUCLEOTIDE SEQUENCE</scope>
    <source>
        <strain evidence="2">FC423</strain>
    </source>
</reference>
<feature type="domain" description="CxC5 like cysteine cluster associated with KDZ" evidence="1">
    <location>
        <begin position="109"/>
        <end position="226"/>
    </location>
</feature>
<dbReference type="OrthoDB" id="2639189at2759"/>
<evidence type="ECO:0000313" key="3">
    <source>
        <dbReference type="Proteomes" id="UP000823399"/>
    </source>
</evidence>
<dbReference type="EMBL" id="JABBWM010000073">
    <property type="protein sequence ID" value="KAG2095660.1"/>
    <property type="molecule type" value="Genomic_DNA"/>
</dbReference>
<accession>A0A9P7EYP6</accession>
<evidence type="ECO:0000259" key="1">
    <source>
        <dbReference type="Pfam" id="PF18718"/>
    </source>
</evidence>
<sequence length="296" mass="33097">MSSFQLLIQQLEYSPDAITSNSLSSLFRFITIGTTLKNDIILAEPSSAPINDPPSVLPPAIARFLGAGCAISPAQVSDAWTLLKDIIWTVLHRYLPLLLLIPNEPVPEAEHLLYPPSSYCLQPNCSCRAKGMMLNKAKQHYVILFTLASGPCTAKSVYLYCESCKIDYHYNYSVSEGERTYYENQPANIQVAEHVYMAKEVIELFKTAMDLAWTSATNCARLYNICLSHGKQAPASYGVKFEVYVDHVWDGYVISSLLEDCKNRKSSLTIPHTGEQRDRFTAAMIAKKSSHTALWL</sequence>
<protein>
    <recommendedName>
        <fullName evidence="1">CxC5 like cysteine cluster associated with KDZ domain-containing protein</fullName>
    </recommendedName>
</protein>
<evidence type="ECO:0000313" key="2">
    <source>
        <dbReference type="EMBL" id="KAG2095660.1"/>
    </source>
</evidence>
<dbReference type="AlphaFoldDB" id="A0A9P7EYP6"/>
<organism evidence="2 3">
    <name type="scientific">Suillus discolor</name>
    <dbReference type="NCBI Taxonomy" id="1912936"/>
    <lineage>
        <taxon>Eukaryota</taxon>
        <taxon>Fungi</taxon>
        <taxon>Dikarya</taxon>
        <taxon>Basidiomycota</taxon>
        <taxon>Agaricomycotina</taxon>
        <taxon>Agaricomycetes</taxon>
        <taxon>Agaricomycetidae</taxon>
        <taxon>Boletales</taxon>
        <taxon>Suillineae</taxon>
        <taxon>Suillaceae</taxon>
        <taxon>Suillus</taxon>
    </lineage>
</organism>
<keyword evidence="3" id="KW-1185">Reference proteome</keyword>